<dbReference type="InterPro" id="IPR003660">
    <property type="entry name" value="HAMP_dom"/>
</dbReference>
<evidence type="ECO:0000259" key="6">
    <source>
        <dbReference type="PROSITE" id="PS50111"/>
    </source>
</evidence>
<dbReference type="SMART" id="SM00283">
    <property type="entry name" value="MA"/>
    <property type="match status" value="1"/>
</dbReference>
<dbReference type="PROSITE" id="PS50885">
    <property type="entry name" value="HAMP"/>
    <property type="match status" value="1"/>
</dbReference>
<evidence type="ECO:0000256" key="2">
    <source>
        <dbReference type="ARBA" id="ARBA00029447"/>
    </source>
</evidence>
<comment type="similarity">
    <text evidence="2">Belongs to the methyl-accepting chemotaxis (MCP) protein family.</text>
</comment>
<dbReference type="PANTHER" id="PTHR43531">
    <property type="entry name" value="PROTEIN ICFG"/>
    <property type="match status" value="1"/>
</dbReference>
<gene>
    <name evidence="8" type="ORF">ACFO5X_21715</name>
</gene>
<evidence type="ECO:0000313" key="8">
    <source>
        <dbReference type="EMBL" id="MFC4671183.1"/>
    </source>
</evidence>
<keyword evidence="3" id="KW-0807">Transducer</keyword>
<evidence type="ECO:0000313" key="9">
    <source>
        <dbReference type="Proteomes" id="UP001595973"/>
    </source>
</evidence>
<evidence type="ECO:0000256" key="3">
    <source>
        <dbReference type="PROSITE-ProRule" id="PRU00284"/>
    </source>
</evidence>
<reference evidence="9" key="1">
    <citation type="journal article" date="2019" name="Int. J. Syst. Evol. Microbiol.">
        <title>The Global Catalogue of Microorganisms (GCM) 10K type strain sequencing project: providing services to taxonomists for standard genome sequencing and annotation.</title>
        <authorList>
            <consortium name="The Broad Institute Genomics Platform"/>
            <consortium name="The Broad Institute Genome Sequencing Center for Infectious Disease"/>
            <person name="Wu L."/>
            <person name="Ma J."/>
        </authorList>
    </citation>
    <scope>NUCLEOTIDE SEQUENCE [LARGE SCALE GENOMIC DNA]</scope>
    <source>
        <strain evidence="9">CGMCC 4.7283</strain>
    </source>
</reference>
<feature type="transmembrane region" description="Helical" evidence="5">
    <location>
        <begin position="12"/>
        <end position="34"/>
    </location>
</feature>
<keyword evidence="9" id="KW-1185">Reference proteome</keyword>
<dbReference type="InterPro" id="IPR004089">
    <property type="entry name" value="MCPsignal_dom"/>
</dbReference>
<dbReference type="Pfam" id="PF18947">
    <property type="entry name" value="HAMP_2"/>
    <property type="match status" value="1"/>
</dbReference>
<dbReference type="Proteomes" id="UP001595973">
    <property type="component" value="Unassembled WGS sequence"/>
</dbReference>
<name>A0ABV9KMI3_9RHOB</name>
<organism evidence="8 9">
    <name type="scientific">Seohaeicola nanhaiensis</name>
    <dbReference type="NCBI Taxonomy" id="1387282"/>
    <lineage>
        <taxon>Bacteria</taxon>
        <taxon>Pseudomonadati</taxon>
        <taxon>Pseudomonadota</taxon>
        <taxon>Alphaproteobacteria</taxon>
        <taxon>Rhodobacterales</taxon>
        <taxon>Roseobacteraceae</taxon>
        <taxon>Seohaeicola</taxon>
    </lineage>
</organism>
<keyword evidence="5" id="KW-1133">Transmembrane helix</keyword>
<dbReference type="Gene3D" id="6.10.340.10">
    <property type="match status" value="1"/>
</dbReference>
<evidence type="ECO:0000256" key="1">
    <source>
        <dbReference type="ARBA" id="ARBA00022500"/>
    </source>
</evidence>
<dbReference type="Pfam" id="PF00015">
    <property type="entry name" value="MCPsignal"/>
    <property type="match status" value="1"/>
</dbReference>
<accession>A0ABV9KMI3</accession>
<feature type="domain" description="Methyl-accepting transducer" evidence="6">
    <location>
        <begin position="526"/>
        <end position="755"/>
    </location>
</feature>
<feature type="domain" description="HAMP" evidence="7">
    <location>
        <begin position="325"/>
        <end position="378"/>
    </location>
</feature>
<proteinExistence type="inferred from homology"/>
<feature type="transmembrane region" description="Helical" evidence="5">
    <location>
        <begin position="303"/>
        <end position="323"/>
    </location>
</feature>
<keyword evidence="5" id="KW-0472">Membrane</keyword>
<dbReference type="SMART" id="SM00304">
    <property type="entry name" value="HAMP"/>
    <property type="match status" value="2"/>
</dbReference>
<dbReference type="PANTHER" id="PTHR43531:SF11">
    <property type="entry name" value="METHYL-ACCEPTING CHEMOTAXIS PROTEIN 3"/>
    <property type="match status" value="1"/>
</dbReference>
<sequence>MLDNLNAGRKILAVFAVFAMILLAGGAAVTWSFLRVTHNGLEVGEHLAPLGDAAMEVKLNAAYARLALEADSGSDAGRVAEMLDQAGFYIGAILDGASNAEGGFIASTAPEVRQQIMAVRQGLDMLRASATARLDLLRAGQGVGSAADEKFDELYEGLIEGISALAAILPDSAAAQHLTGEARFRLAHGHLIFEEIQGGDAGEDIDESIAAFTAAQAALQAAAPEFGGQVEPLVADVGALIDLAKERYSRSQARAAALRDSTAQFDTSFQEFIAAADRAEELVHDDMVHGIATLRTSAQMATISLSVAGAALLLAVFLAYHGLDRSFGRRLRQLSGCMQSLLKGELNVKAPDWRSTDEVGVLRDSIEEMRTAFLRQIELEKIAGSNRQAADAQRKTAEQQAALAEQGRAEAMERQREAQHRAATASRFAAEFGDLVRQATAGHFSARIAGTFDDPAFDQLAQGINEVMAAVERGLGETAQVLAAMARGKLSARMRGSYEGAFAELKSNANITIEKMGETVVAIDSVARSIVSGTEAIAGSSGEISRRTAAQADALRETDGTTATLSAKVAANSESTRRVASQAKLAADRAELGGEALRRTVTAIQQIDESAQKVKNIIDVIDDISFQTNLLALNAGVEAARAGDAGKGFAVVAQEVRQLAQRATEAAQDIGTLIEKSLRDVADGVHLVNETGDVLSEVLKAIAGVAEATQEITAANEEQSAGVTEINRRIGDIGRMTQQNAGIAETSAGSARDLAEQAHRLSDLLTFFQVAPEDGGRRAAA</sequence>
<feature type="region of interest" description="Disordered" evidence="4">
    <location>
        <begin position="390"/>
        <end position="422"/>
    </location>
</feature>
<dbReference type="InterPro" id="IPR051310">
    <property type="entry name" value="MCP_chemotaxis"/>
</dbReference>
<keyword evidence="1" id="KW-0145">Chemotaxis</keyword>
<comment type="caution">
    <text evidence="8">The sequence shown here is derived from an EMBL/GenBank/DDBJ whole genome shotgun (WGS) entry which is preliminary data.</text>
</comment>
<dbReference type="SUPFAM" id="SSF158472">
    <property type="entry name" value="HAMP domain-like"/>
    <property type="match status" value="1"/>
</dbReference>
<keyword evidence="5" id="KW-0812">Transmembrane</keyword>
<dbReference type="RefSeq" id="WP_380721341.1">
    <property type="nucleotide sequence ID" value="NZ_JBHSGI010000033.1"/>
</dbReference>
<dbReference type="Gene3D" id="1.10.287.950">
    <property type="entry name" value="Methyl-accepting chemotaxis protein"/>
    <property type="match status" value="1"/>
</dbReference>
<dbReference type="Gene3D" id="1.20.120.1530">
    <property type="match status" value="1"/>
</dbReference>
<evidence type="ECO:0000256" key="5">
    <source>
        <dbReference type="SAM" id="Phobius"/>
    </source>
</evidence>
<evidence type="ECO:0000259" key="7">
    <source>
        <dbReference type="PROSITE" id="PS50885"/>
    </source>
</evidence>
<evidence type="ECO:0000256" key="4">
    <source>
        <dbReference type="SAM" id="MobiDB-lite"/>
    </source>
</evidence>
<dbReference type="SUPFAM" id="SSF58104">
    <property type="entry name" value="Methyl-accepting chemotaxis protein (MCP) signaling domain"/>
    <property type="match status" value="1"/>
</dbReference>
<dbReference type="PROSITE" id="PS50111">
    <property type="entry name" value="CHEMOTAXIS_TRANSDUC_2"/>
    <property type="match status" value="1"/>
</dbReference>
<protein>
    <submittedName>
        <fullName evidence="8">Methyl-accepting chemotaxis protein</fullName>
    </submittedName>
</protein>
<feature type="compositionally biased region" description="Basic and acidic residues" evidence="4">
    <location>
        <begin position="407"/>
        <end position="420"/>
    </location>
</feature>
<dbReference type="EMBL" id="JBHSGI010000033">
    <property type="protein sequence ID" value="MFC4671183.1"/>
    <property type="molecule type" value="Genomic_DNA"/>
</dbReference>